<dbReference type="InterPro" id="IPR050744">
    <property type="entry name" value="AI-2_Isomerase_LsrG"/>
</dbReference>
<reference evidence="2" key="4">
    <citation type="submission" date="2024-05" db="EMBL/GenBank/DDBJ databases">
        <authorList>
            <person name="Sun Q."/>
            <person name="Zhou Y."/>
        </authorList>
    </citation>
    <scope>NUCLEOTIDE SEQUENCE</scope>
    <source>
        <strain evidence="2">CGMCC 1.18437</strain>
    </source>
</reference>
<dbReference type="Proteomes" id="UP000539473">
    <property type="component" value="Unassembled WGS sequence"/>
</dbReference>
<dbReference type="PANTHER" id="PTHR33336">
    <property type="entry name" value="QUINOL MONOOXYGENASE YGIN-RELATED"/>
    <property type="match status" value="1"/>
</dbReference>
<keyword evidence="5" id="KW-1185">Reference proteome</keyword>
<dbReference type="RefSeq" id="WP_184114143.1">
    <property type="nucleotide sequence ID" value="NZ_BNAJ01000009.1"/>
</dbReference>
<keyword evidence="3" id="KW-0503">Monooxygenase</keyword>
<dbReference type="PROSITE" id="PS51725">
    <property type="entry name" value="ABM"/>
    <property type="match status" value="1"/>
</dbReference>
<dbReference type="PANTHER" id="PTHR33336:SF3">
    <property type="entry name" value="ABM DOMAIN-CONTAINING PROTEIN"/>
    <property type="match status" value="1"/>
</dbReference>
<evidence type="ECO:0000313" key="5">
    <source>
        <dbReference type="Proteomes" id="UP000619376"/>
    </source>
</evidence>
<feature type="domain" description="ABM" evidence="1">
    <location>
        <begin position="4"/>
        <end position="93"/>
    </location>
</feature>
<dbReference type="SUPFAM" id="SSF54909">
    <property type="entry name" value="Dimeric alpha+beta barrel"/>
    <property type="match status" value="1"/>
</dbReference>
<dbReference type="EMBL" id="JACHFK010000010">
    <property type="protein sequence ID" value="MBB5378044.1"/>
    <property type="molecule type" value="Genomic_DNA"/>
</dbReference>
<dbReference type="AlphaFoldDB" id="A0A7W8KK69"/>
<dbReference type="EMBL" id="BNAJ01000009">
    <property type="protein sequence ID" value="GHF53991.1"/>
    <property type="molecule type" value="Genomic_DNA"/>
</dbReference>
<evidence type="ECO:0000313" key="4">
    <source>
        <dbReference type="Proteomes" id="UP000539473"/>
    </source>
</evidence>
<protein>
    <submittedName>
        <fullName evidence="3">Quinol monooxygenase YgiN</fullName>
    </submittedName>
</protein>
<dbReference type="InterPro" id="IPR007138">
    <property type="entry name" value="ABM_dom"/>
</dbReference>
<evidence type="ECO:0000259" key="1">
    <source>
        <dbReference type="PROSITE" id="PS51725"/>
    </source>
</evidence>
<gene>
    <name evidence="2" type="ORF">GCM10017781_32850</name>
    <name evidence="3" type="ORF">HNQ07_003545</name>
</gene>
<reference evidence="5" key="2">
    <citation type="journal article" date="2019" name="Int. J. Syst. Evol. Microbiol.">
        <title>The Global Catalogue of Microorganisms (GCM) 10K type strain sequencing project: providing services to taxonomists for standard genome sequencing and annotation.</title>
        <authorList>
            <consortium name="The Broad Institute Genomics Platform"/>
            <consortium name="The Broad Institute Genome Sequencing Center for Infectious Disease"/>
            <person name="Wu L."/>
            <person name="Ma J."/>
        </authorList>
    </citation>
    <scope>NUCLEOTIDE SEQUENCE [LARGE SCALE GENOMIC DNA]</scope>
    <source>
        <strain evidence="5">CGMCC 1.18437</strain>
    </source>
</reference>
<sequence>MSPINLLATLTPAPGQAAALRAGLLAITSPSRQEHGCERYEVLESGEDDTLRFHVIERFTDAAALQAHGDSDHFRAFSAHFSEWLAGPPEVIRARELSA</sequence>
<organism evidence="3 4">
    <name type="scientific">Deinococcus metalli</name>
    <dbReference type="NCBI Taxonomy" id="1141878"/>
    <lineage>
        <taxon>Bacteria</taxon>
        <taxon>Thermotogati</taxon>
        <taxon>Deinococcota</taxon>
        <taxon>Deinococci</taxon>
        <taxon>Deinococcales</taxon>
        <taxon>Deinococcaceae</taxon>
        <taxon>Deinococcus</taxon>
    </lineage>
</organism>
<reference evidence="2" key="1">
    <citation type="journal article" date="2014" name="Int. J. Syst. Evol. Microbiol.">
        <title>Complete genome of a new Firmicutes species belonging to the dominant human colonic microbiota ('Ruminococcus bicirculans') reveals two chromosomes and a selective capacity to utilize plant glucans.</title>
        <authorList>
            <consortium name="NISC Comparative Sequencing Program"/>
            <person name="Wegmann U."/>
            <person name="Louis P."/>
            <person name="Goesmann A."/>
            <person name="Henrissat B."/>
            <person name="Duncan S.H."/>
            <person name="Flint H.J."/>
        </authorList>
    </citation>
    <scope>NUCLEOTIDE SEQUENCE</scope>
    <source>
        <strain evidence="2">CGMCC 1.18437</strain>
    </source>
</reference>
<reference evidence="3 4" key="3">
    <citation type="submission" date="2020-08" db="EMBL/GenBank/DDBJ databases">
        <title>Genomic Encyclopedia of Type Strains, Phase IV (KMG-IV): sequencing the most valuable type-strain genomes for metagenomic binning, comparative biology and taxonomic classification.</title>
        <authorList>
            <person name="Goeker M."/>
        </authorList>
    </citation>
    <scope>NUCLEOTIDE SEQUENCE [LARGE SCALE GENOMIC DNA]</scope>
    <source>
        <strain evidence="3 4">DSM 27521</strain>
    </source>
</reference>
<evidence type="ECO:0000313" key="2">
    <source>
        <dbReference type="EMBL" id="GHF53991.1"/>
    </source>
</evidence>
<evidence type="ECO:0000313" key="3">
    <source>
        <dbReference type="EMBL" id="MBB5378044.1"/>
    </source>
</evidence>
<dbReference type="GO" id="GO:0004497">
    <property type="term" value="F:monooxygenase activity"/>
    <property type="evidence" value="ECO:0007669"/>
    <property type="project" value="UniProtKB-KW"/>
</dbReference>
<comment type="caution">
    <text evidence="3">The sequence shown here is derived from an EMBL/GenBank/DDBJ whole genome shotgun (WGS) entry which is preliminary data.</text>
</comment>
<proteinExistence type="predicted"/>
<accession>A0A7W8KK69</accession>
<keyword evidence="3" id="KW-0560">Oxidoreductase</keyword>
<dbReference type="Gene3D" id="3.30.70.100">
    <property type="match status" value="1"/>
</dbReference>
<dbReference type="Proteomes" id="UP000619376">
    <property type="component" value="Unassembled WGS sequence"/>
</dbReference>
<dbReference type="InterPro" id="IPR011008">
    <property type="entry name" value="Dimeric_a/b-barrel"/>
</dbReference>
<dbReference type="Pfam" id="PF03992">
    <property type="entry name" value="ABM"/>
    <property type="match status" value="1"/>
</dbReference>
<name>A0A7W8KK69_9DEIO</name>